<dbReference type="PANTHER" id="PTHR47178:SF6">
    <property type="entry name" value="FAD-BINDING DOMAIN-CONTAINING PROTEIN"/>
    <property type="match status" value="1"/>
</dbReference>
<dbReference type="Gene3D" id="3.50.50.60">
    <property type="entry name" value="FAD/NAD(P)-binding domain"/>
    <property type="match status" value="1"/>
</dbReference>
<keyword evidence="2" id="KW-0285">Flavoprotein</keyword>
<dbReference type="GO" id="GO:0004497">
    <property type="term" value="F:monooxygenase activity"/>
    <property type="evidence" value="ECO:0007669"/>
    <property type="project" value="UniProtKB-KW"/>
</dbReference>
<proteinExistence type="predicted"/>
<dbReference type="PRINTS" id="PR00420">
    <property type="entry name" value="RNGMNOXGNASE"/>
</dbReference>
<dbReference type="Pfam" id="PF01494">
    <property type="entry name" value="FAD_binding_3"/>
    <property type="match status" value="2"/>
</dbReference>
<reference evidence="8" key="1">
    <citation type="submission" date="2016-12" db="EMBL/GenBank/DDBJ databases">
        <title>The genomes of Aspergillus section Nigri reveals drivers in fungal speciation.</title>
        <authorList>
            <consortium name="DOE Joint Genome Institute"/>
            <person name="Vesth T.C."/>
            <person name="Nybo J."/>
            <person name="Theobald S."/>
            <person name="Brandl J."/>
            <person name="Frisvad J.C."/>
            <person name="Nielsen K.F."/>
            <person name="Lyhne E.K."/>
            <person name="Kogle M.E."/>
            <person name="Kuo A."/>
            <person name="Riley R."/>
            <person name="Clum A."/>
            <person name="Nolan M."/>
            <person name="Lipzen A."/>
            <person name="Salamov A."/>
            <person name="Henrissat B."/>
            <person name="Wiebenga A."/>
            <person name="De vries R.P."/>
            <person name="Grigoriev I.V."/>
            <person name="Mortensen U.H."/>
            <person name="Andersen M.R."/>
            <person name="Baker S.E."/>
        </authorList>
    </citation>
    <scope>NUCLEOTIDE SEQUENCE</scope>
    <source>
        <strain evidence="8">IBT 28561</strain>
    </source>
</reference>
<dbReference type="RefSeq" id="XP_024692692.1">
    <property type="nucleotide sequence ID" value="XM_024838845.1"/>
</dbReference>
<comment type="caution">
    <text evidence="8">The sequence shown here is derived from an EMBL/GenBank/DDBJ whole genome shotgun (WGS) entry which is preliminary data.</text>
</comment>
<feature type="compositionally biased region" description="Basic and acidic residues" evidence="6">
    <location>
        <begin position="367"/>
        <end position="382"/>
    </location>
</feature>
<sequence length="405" mass="44758">MHVLIVGGGLGGLSLAQCLRKQGISFEIFERDENSHSRFQGWAIAIHSIIDQITASFPSDMPNLKEATNHLAPLDLPAQIGLYYPGREGRLGVQDSPELPIIRAERSRLREWLSTNLPIQWGKRVAKIEHNDDGVCVFFEDGTSAKGDVLVGADGIKSVVREHLIQRPSDEVLKLVPLAAIVGELDMSGDAFKRQLALGHSAYIYISPDLGFWNFGGLHHANADGVSGRHYWMYMEPDANVAESDHWLQKASQAEKHEYVMQKVSKLPLKFREIFESTPASGIKPEPHIWRDLELESLPAGRVILMGDAAHAMTPFRGEGGYHTFIDALELSKMLGKVDSSDIGALKSAVAEYNEEMLERGVEAVRNSRNEQGARKAQDKKSKVVSALQEAKPIPESEIAIEVKA</sequence>
<dbReference type="EMBL" id="MSFM01000006">
    <property type="protein sequence ID" value="PKY04098.1"/>
    <property type="molecule type" value="Genomic_DNA"/>
</dbReference>
<evidence type="ECO:0000256" key="4">
    <source>
        <dbReference type="ARBA" id="ARBA00023002"/>
    </source>
</evidence>
<evidence type="ECO:0000256" key="6">
    <source>
        <dbReference type="SAM" id="MobiDB-lite"/>
    </source>
</evidence>
<gene>
    <name evidence="8" type="ORF">P168DRAFT_304441</name>
</gene>
<organism evidence="8 9">
    <name type="scientific">Aspergillus campestris (strain IBT 28561)</name>
    <dbReference type="NCBI Taxonomy" id="1392248"/>
    <lineage>
        <taxon>Eukaryota</taxon>
        <taxon>Fungi</taxon>
        <taxon>Dikarya</taxon>
        <taxon>Ascomycota</taxon>
        <taxon>Pezizomycotina</taxon>
        <taxon>Eurotiomycetes</taxon>
        <taxon>Eurotiomycetidae</taxon>
        <taxon>Eurotiales</taxon>
        <taxon>Aspergillaceae</taxon>
        <taxon>Aspergillus</taxon>
        <taxon>Aspergillus subgen. Circumdati</taxon>
    </lineage>
</organism>
<evidence type="ECO:0000313" key="9">
    <source>
        <dbReference type="Proteomes" id="UP000234254"/>
    </source>
</evidence>
<dbReference type="InterPro" id="IPR002938">
    <property type="entry name" value="FAD-bd"/>
</dbReference>
<dbReference type="InterPro" id="IPR036188">
    <property type="entry name" value="FAD/NAD-bd_sf"/>
</dbReference>
<dbReference type="VEuPathDB" id="FungiDB:P168DRAFT_304441"/>
<dbReference type="AlphaFoldDB" id="A0A2I1D2N2"/>
<evidence type="ECO:0000256" key="1">
    <source>
        <dbReference type="ARBA" id="ARBA00001974"/>
    </source>
</evidence>
<evidence type="ECO:0000256" key="5">
    <source>
        <dbReference type="ARBA" id="ARBA00023033"/>
    </source>
</evidence>
<protein>
    <submittedName>
        <fullName evidence="8">FAD/NAD(P)-binding domain-containing protein</fullName>
    </submittedName>
</protein>
<dbReference type="SUPFAM" id="SSF51905">
    <property type="entry name" value="FAD/NAD(P)-binding domain"/>
    <property type="match status" value="1"/>
</dbReference>
<name>A0A2I1D2N2_ASPC2</name>
<comment type="cofactor">
    <cofactor evidence="1">
        <name>FAD</name>
        <dbReference type="ChEBI" id="CHEBI:57692"/>
    </cofactor>
</comment>
<keyword evidence="3" id="KW-0274">FAD</keyword>
<feature type="domain" description="FAD-binding" evidence="7">
    <location>
        <begin position="115"/>
        <end position="367"/>
    </location>
</feature>
<keyword evidence="5" id="KW-0503">Monooxygenase</keyword>
<feature type="region of interest" description="Disordered" evidence="6">
    <location>
        <begin position="367"/>
        <end position="389"/>
    </location>
</feature>
<evidence type="ECO:0000313" key="8">
    <source>
        <dbReference type="EMBL" id="PKY04098.1"/>
    </source>
</evidence>
<evidence type="ECO:0000256" key="3">
    <source>
        <dbReference type="ARBA" id="ARBA00022827"/>
    </source>
</evidence>
<evidence type="ECO:0000256" key="2">
    <source>
        <dbReference type="ARBA" id="ARBA00022630"/>
    </source>
</evidence>
<dbReference type="PANTHER" id="PTHR47178">
    <property type="entry name" value="MONOOXYGENASE, FAD-BINDING"/>
    <property type="match status" value="1"/>
</dbReference>
<dbReference type="Proteomes" id="UP000234254">
    <property type="component" value="Unassembled WGS sequence"/>
</dbReference>
<evidence type="ECO:0000259" key="7">
    <source>
        <dbReference type="Pfam" id="PF01494"/>
    </source>
</evidence>
<keyword evidence="9" id="KW-1185">Reference proteome</keyword>
<accession>A0A2I1D2N2</accession>
<dbReference type="OrthoDB" id="47494at2759"/>
<dbReference type="GeneID" id="36546369"/>
<dbReference type="GO" id="GO:0071949">
    <property type="term" value="F:FAD binding"/>
    <property type="evidence" value="ECO:0007669"/>
    <property type="project" value="InterPro"/>
</dbReference>
<keyword evidence="4" id="KW-0560">Oxidoreductase</keyword>
<feature type="domain" description="FAD-binding" evidence="7">
    <location>
        <begin position="2"/>
        <end position="41"/>
    </location>
</feature>